<keyword evidence="3" id="KW-1185">Reference proteome</keyword>
<accession>A0A2C9CT98</accession>
<proteinExistence type="predicted"/>
<dbReference type="SUPFAM" id="SSF53335">
    <property type="entry name" value="S-adenosyl-L-methionine-dependent methyltransferases"/>
    <property type="match status" value="1"/>
</dbReference>
<dbReference type="Proteomes" id="UP000220034">
    <property type="component" value="Unassembled WGS sequence"/>
</dbReference>
<keyword evidence="2" id="KW-0808">Transferase</keyword>
<dbReference type="Gene3D" id="3.40.50.150">
    <property type="entry name" value="Vaccinia Virus protein VP39"/>
    <property type="match status" value="1"/>
</dbReference>
<dbReference type="OrthoDB" id="9807911at2"/>
<dbReference type="RefSeq" id="WP_097930041.1">
    <property type="nucleotide sequence ID" value="NZ_OCTN01000004.1"/>
</dbReference>
<evidence type="ECO:0000313" key="2">
    <source>
        <dbReference type="EMBL" id="SOH94430.1"/>
    </source>
</evidence>
<dbReference type="GO" id="GO:0008168">
    <property type="term" value="F:methyltransferase activity"/>
    <property type="evidence" value="ECO:0007669"/>
    <property type="project" value="UniProtKB-KW"/>
</dbReference>
<dbReference type="GO" id="GO:0032259">
    <property type="term" value="P:methylation"/>
    <property type="evidence" value="ECO:0007669"/>
    <property type="project" value="UniProtKB-KW"/>
</dbReference>
<protein>
    <submittedName>
        <fullName evidence="2">Methyltransferase domain-containing protein</fullName>
    </submittedName>
</protein>
<sequence>MTKKYLDEVYELDGDAQALYAQWAGSYDAEVTENGYVTPQRCATALREAEADLTAPVLDLGCGTGLGGLALRLAGFKIVDGVDLTPEMIEHARARNIYHTLQVGDALSAMEGQNYQSVAAIGLFSPGHAPATLIDTVLQALPSGGRFVFSLNDHALAEHLYEGRVMAWTDSGAARCLHREHGEHMPARDIGATVYVLQKS</sequence>
<feature type="domain" description="Methyltransferase" evidence="1">
    <location>
        <begin position="57"/>
        <end position="145"/>
    </location>
</feature>
<keyword evidence="2" id="KW-0489">Methyltransferase</keyword>
<dbReference type="InterPro" id="IPR029063">
    <property type="entry name" value="SAM-dependent_MTases_sf"/>
</dbReference>
<gene>
    <name evidence="2" type="ORF">SAMN06273572_104129</name>
</gene>
<reference evidence="3" key="1">
    <citation type="submission" date="2017-09" db="EMBL/GenBank/DDBJ databases">
        <authorList>
            <person name="Varghese N."/>
            <person name="Submissions S."/>
        </authorList>
    </citation>
    <scope>NUCLEOTIDE SEQUENCE [LARGE SCALE GENOMIC DNA]</scope>
    <source>
        <strain evidence="3">C7</strain>
    </source>
</reference>
<dbReference type="AlphaFoldDB" id="A0A2C9CT98"/>
<dbReference type="Pfam" id="PF13649">
    <property type="entry name" value="Methyltransf_25"/>
    <property type="match status" value="1"/>
</dbReference>
<dbReference type="EMBL" id="OCTN01000004">
    <property type="protein sequence ID" value="SOH94430.1"/>
    <property type="molecule type" value="Genomic_DNA"/>
</dbReference>
<evidence type="ECO:0000259" key="1">
    <source>
        <dbReference type="Pfam" id="PF13649"/>
    </source>
</evidence>
<organism evidence="2 3">
    <name type="scientific">Pontivivens marinum</name>
    <dbReference type="NCBI Taxonomy" id="1690039"/>
    <lineage>
        <taxon>Bacteria</taxon>
        <taxon>Pseudomonadati</taxon>
        <taxon>Pseudomonadota</taxon>
        <taxon>Alphaproteobacteria</taxon>
        <taxon>Rhodobacterales</taxon>
        <taxon>Paracoccaceae</taxon>
        <taxon>Pontivivens</taxon>
    </lineage>
</organism>
<name>A0A2C9CT98_9RHOB</name>
<evidence type="ECO:0000313" key="3">
    <source>
        <dbReference type="Proteomes" id="UP000220034"/>
    </source>
</evidence>
<dbReference type="InterPro" id="IPR041698">
    <property type="entry name" value="Methyltransf_25"/>
</dbReference>